<sequence length="60" mass="6787">MALHLAASPIATMACVHLAAATENFLAEELLRRHLDPRDPVFFAEMTHWDGESSHDRLWS</sequence>
<evidence type="ECO:0000313" key="2">
    <source>
        <dbReference type="Proteomes" id="UP000741013"/>
    </source>
</evidence>
<keyword evidence="2" id="KW-1185">Reference proteome</keyword>
<dbReference type="EMBL" id="JAGGMS010000001">
    <property type="protein sequence ID" value="MBP2183716.1"/>
    <property type="molecule type" value="Genomic_DNA"/>
</dbReference>
<dbReference type="Proteomes" id="UP000741013">
    <property type="component" value="Unassembled WGS sequence"/>
</dbReference>
<dbReference type="InterPro" id="IPR036849">
    <property type="entry name" value="Enolase-like_C_sf"/>
</dbReference>
<accession>A0ABS4PYT0</accession>
<evidence type="ECO:0000313" key="1">
    <source>
        <dbReference type="EMBL" id="MBP2183716.1"/>
    </source>
</evidence>
<proteinExistence type="predicted"/>
<reference evidence="1 2" key="1">
    <citation type="submission" date="2021-03" db="EMBL/GenBank/DDBJ databases">
        <title>Sequencing the genomes of 1000 actinobacteria strains.</title>
        <authorList>
            <person name="Klenk H.-P."/>
        </authorList>
    </citation>
    <scope>NUCLEOTIDE SEQUENCE [LARGE SCALE GENOMIC DNA]</scope>
    <source>
        <strain evidence="1 2">DSM 45510</strain>
    </source>
</reference>
<dbReference type="Gene3D" id="3.20.20.120">
    <property type="entry name" value="Enolase-like C-terminal domain"/>
    <property type="match status" value="1"/>
</dbReference>
<organism evidence="1 2">
    <name type="scientific">Amycolatopsis magusensis</name>
    <dbReference type="NCBI Taxonomy" id="882444"/>
    <lineage>
        <taxon>Bacteria</taxon>
        <taxon>Bacillati</taxon>
        <taxon>Actinomycetota</taxon>
        <taxon>Actinomycetes</taxon>
        <taxon>Pseudonocardiales</taxon>
        <taxon>Pseudonocardiaceae</taxon>
        <taxon>Amycolatopsis</taxon>
    </lineage>
</organism>
<protein>
    <submittedName>
        <fullName evidence="1">L-alanine-DL-glutamate epimerase-like enolase superfamily enzyme</fullName>
    </submittedName>
</protein>
<name>A0ABS4PYT0_9PSEU</name>
<gene>
    <name evidence="1" type="ORF">JOM49_005242</name>
</gene>
<dbReference type="SUPFAM" id="SSF51604">
    <property type="entry name" value="Enolase C-terminal domain-like"/>
    <property type="match status" value="1"/>
</dbReference>
<comment type="caution">
    <text evidence="1">The sequence shown here is derived from an EMBL/GenBank/DDBJ whole genome shotgun (WGS) entry which is preliminary data.</text>
</comment>